<dbReference type="AlphaFoldDB" id="A0A7S0EID6"/>
<keyword evidence="4" id="KW-0723">Serine/threonine-protein kinase</keyword>
<feature type="chain" id="PRO_5031353835" description="Protein kinase domain-containing protein" evidence="5">
    <location>
        <begin position="22"/>
        <end position="426"/>
    </location>
</feature>
<dbReference type="Gene3D" id="1.10.510.10">
    <property type="entry name" value="Transferase(Phosphotransferase) domain 1"/>
    <property type="match status" value="1"/>
</dbReference>
<comment type="similarity">
    <text evidence="4">Belongs to the protein kinase superfamily.</text>
</comment>
<keyword evidence="5" id="KW-0732">Signal</keyword>
<accession>A0A7S0EID6</accession>
<dbReference type="PROSITE" id="PS00108">
    <property type="entry name" value="PROTEIN_KINASE_ST"/>
    <property type="match status" value="1"/>
</dbReference>
<name>A0A7S0EID6_9CRYP</name>
<evidence type="ECO:0000256" key="1">
    <source>
        <dbReference type="ARBA" id="ARBA00022741"/>
    </source>
</evidence>
<dbReference type="Pfam" id="PF00069">
    <property type="entry name" value="Pkinase"/>
    <property type="match status" value="1"/>
</dbReference>
<feature type="binding site" evidence="3">
    <location>
        <position position="215"/>
    </location>
    <ligand>
        <name>ATP</name>
        <dbReference type="ChEBI" id="CHEBI:30616"/>
    </ligand>
</feature>
<dbReference type="InterPro" id="IPR000719">
    <property type="entry name" value="Prot_kinase_dom"/>
</dbReference>
<dbReference type="GO" id="GO:0035556">
    <property type="term" value="P:intracellular signal transduction"/>
    <property type="evidence" value="ECO:0007669"/>
    <property type="project" value="TreeGrafter"/>
</dbReference>
<dbReference type="SMART" id="SM00220">
    <property type="entry name" value="S_TKc"/>
    <property type="match status" value="1"/>
</dbReference>
<evidence type="ECO:0000313" key="7">
    <source>
        <dbReference type="EMBL" id="CAD8485674.1"/>
    </source>
</evidence>
<dbReference type="PROSITE" id="PS00107">
    <property type="entry name" value="PROTEIN_KINASE_ATP"/>
    <property type="match status" value="1"/>
</dbReference>
<dbReference type="PANTHER" id="PTHR24346:SF77">
    <property type="entry name" value="SERINE THREONINE PROTEIN KINASE"/>
    <property type="match status" value="1"/>
</dbReference>
<organism evidence="7">
    <name type="scientific">Hanusia phi</name>
    <dbReference type="NCBI Taxonomy" id="3032"/>
    <lineage>
        <taxon>Eukaryota</taxon>
        <taxon>Cryptophyceae</taxon>
        <taxon>Pyrenomonadales</taxon>
        <taxon>Geminigeraceae</taxon>
        <taxon>Hanusia</taxon>
    </lineage>
</organism>
<proteinExistence type="inferred from homology"/>
<dbReference type="InterPro" id="IPR008271">
    <property type="entry name" value="Ser/Thr_kinase_AS"/>
</dbReference>
<evidence type="ECO:0000259" key="6">
    <source>
        <dbReference type="PROSITE" id="PS50011"/>
    </source>
</evidence>
<keyword evidence="2 3" id="KW-0067">ATP-binding</keyword>
<dbReference type="InterPro" id="IPR017441">
    <property type="entry name" value="Protein_kinase_ATP_BS"/>
</dbReference>
<keyword evidence="1 3" id="KW-0547">Nucleotide-binding</keyword>
<keyword evidence="4" id="KW-0808">Transferase</keyword>
<dbReference type="SUPFAM" id="SSF56112">
    <property type="entry name" value="Protein kinase-like (PK-like)"/>
    <property type="match status" value="1"/>
</dbReference>
<dbReference type="GO" id="GO:0005524">
    <property type="term" value="F:ATP binding"/>
    <property type="evidence" value="ECO:0007669"/>
    <property type="project" value="UniProtKB-UniRule"/>
</dbReference>
<feature type="domain" description="Protein kinase" evidence="6">
    <location>
        <begin position="186"/>
        <end position="426"/>
    </location>
</feature>
<dbReference type="EMBL" id="HBEO01016595">
    <property type="protein sequence ID" value="CAD8485674.1"/>
    <property type="molecule type" value="Transcribed_RNA"/>
</dbReference>
<dbReference type="GO" id="GO:0004674">
    <property type="term" value="F:protein serine/threonine kinase activity"/>
    <property type="evidence" value="ECO:0007669"/>
    <property type="project" value="UniProtKB-KW"/>
</dbReference>
<evidence type="ECO:0000256" key="2">
    <source>
        <dbReference type="ARBA" id="ARBA00022840"/>
    </source>
</evidence>
<dbReference type="PROSITE" id="PS50011">
    <property type="entry name" value="PROTEIN_KINASE_DOM"/>
    <property type="match status" value="1"/>
</dbReference>
<keyword evidence="4" id="KW-0418">Kinase</keyword>
<feature type="signal peptide" evidence="5">
    <location>
        <begin position="1"/>
        <end position="21"/>
    </location>
</feature>
<dbReference type="InterPro" id="IPR011009">
    <property type="entry name" value="Kinase-like_dom_sf"/>
</dbReference>
<evidence type="ECO:0000256" key="3">
    <source>
        <dbReference type="PROSITE-ProRule" id="PRU10141"/>
    </source>
</evidence>
<dbReference type="GO" id="GO:0005737">
    <property type="term" value="C:cytoplasm"/>
    <property type="evidence" value="ECO:0007669"/>
    <property type="project" value="TreeGrafter"/>
</dbReference>
<sequence>MRLISLHSAIAWLGIMPLALSLISHPVHHMSRGELSGMDLQRFPSHPDLLLSKSRRQASKLCASTLDSEGRRKSEIREGESLSSIYRKNLAPHPTGTVTNKAMERSGHILRRRPPPPRLFQRFLTFALSRFPTSVVQGIGFHSLSKDLLDRFFSGSFGPEDISRDLVDTQEVTERRQEGVDWINEFEVVKDLGMGSFGTVKLVRDSKSGNLFAMKVFDKEKLRNKWIGATNMLEDVEKEIKILKLMDHPNCIKLYEVLDNPQDEKLFLRLEYCEGGQSMLFDAPLISRMNTWFSTAPFSMDQISVEPLSEETARRYFIDLLDGLEYMHNNNIIHRDIKPENLLLTKDGKVKLADFGTGQVLPEGEDTISFSPGTPAFLSPEACRKGQYSGRAADIWAAGVTLYTFLHGRCPFVCANPLQIYKVSSS</sequence>
<dbReference type="PANTHER" id="PTHR24346">
    <property type="entry name" value="MAP/MICROTUBULE AFFINITY-REGULATING KINASE"/>
    <property type="match status" value="1"/>
</dbReference>
<evidence type="ECO:0000256" key="4">
    <source>
        <dbReference type="RuleBase" id="RU000304"/>
    </source>
</evidence>
<evidence type="ECO:0000256" key="5">
    <source>
        <dbReference type="SAM" id="SignalP"/>
    </source>
</evidence>
<gene>
    <name evidence="7" type="ORF">HPHI1048_LOCUS11314</name>
</gene>
<reference evidence="7" key="1">
    <citation type="submission" date="2021-01" db="EMBL/GenBank/DDBJ databases">
        <authorList>
            <person name="Corre E."/>
            <person name="Pelletier E."/>
            <person name="Niang G."/>
            <person name="Scheremetjew M."/>
            <person name="Finn R."/>
            <person name="Kale V."/>
            <person name="Holt S."/>
            <person name="Cochrane G."/>
            <person name="Meng A."/>
            <person name="Brown T."/>
            <person name="Cohen L."/>
        </authorList>
    </citation>
    <scope>NUCLEOTIDE SEQUENCE</scope>
    <source>
        <strain evidence="7">CCMP325</strain>
    </source>
</reference>
<dbReference type="FunFam" id="3.30.200.20:FF:000042">
    <property type="entry name" value="Aurora kinase A"/>
    <property type="match status" value="1"/>
</dbReference>
<dbReference type="CDD" id="cd14008">
    <property type="entry name" value="STKc_LKB1_CaMKK"/>
    <property type="match status" value="1"/>
</dbReference>
<protein>
    <recommendedName>
        <fullName evidence="6">Protein kinase domain-containing protein</fullName>
    </recommendedName>
</protein>
<dbReference type="Gene3D" id="3.30.200.20">
    <property type="entry name" value="Phosphorylase Kinase, domain 1"/>
    <property type="match status" value="1"/>
</dbReference>